<organism evidence="1 2">
    <name type="scientific">Pedobacter agri</name>
    <dbReference type="NCBI Taxonomy" id="454586"/>
    <lineage>
        <taxon>Bacteria</taxon>
        <taxon>Pseudomonadati</taxon>
        <taxon>Bacteroidota</taxon>
        <taxon>Sphingobacteriia</taxon>
        <taxon>Sphingobacteriales</taxon>
        <taxon>Sphingobacteriaceae</taxon>
        <taxon>Pedobacter</taxon>
    </lineage>
</organism>
<reference evidence="1" key="1">
    <citation type="submission" date="2022-11" db="EMBL/GenBank/DDBJ databases">
        <authorList>
            <person name="Graham C."/>
            <person name="Newman J.D."/>
        </authorList>
    </citation>
    <scope>NUCLEOTIDE SEQUENCE</scope>
    <source>
        <strain evidence="1">DSM 19486</strain>
    </source>
</reference>
<sequence>MEKYNLVSDINVVCVQAGSFPNGIMAAHQKLHALIPDIKQRRVFGISRPEGAEIIYKAAAELGEGDRFDHSDLERFTIRKGEYLAELITDFMNDVPKIGKTFQKLIRQPDIDPEGYCVEEYINENDVRCMVGINKEIDWQV</sequence>
<dbReference type="Proteomes" id="UP001142592">
    <property type="component" value="Unassembled WGS sequence"/>
</dbReference>
<protein>
    <submittedName>
        <fullName evidence="1">Transcriptional regulator</fullName>
    </submittedName>
</protein>
<name>A0A9X3I8U4_9SPHI</name>
<dbReference type="EMBL" id="JAPJUH010000001">
    <property type="protein sequence ID" value="MCX3263833.1"/>
    <property type="molecule type" value="Genomic_DNA"/>
</dbReference>
<keyword evidence="2" id="KW-1185">Reference proteome</keyword>
<proteinExistence type="predicted"/>
<comment type="caution">
    <text evidence="1">The sequence shown here is derived from an EMBL/GenBank/DDBJ whole genome shotgun (WGS) entry which is preliminary data.</text>
</comment>
<accession>A0A9X3I8U4</accession>
<dbReference type="RefSeq" id="WP_010600999.1">
    <property type="nucleotide sequence ID" value="NZ_JAPJUH010000001.1"/>
</dbReference>
<gene>
    <name evidence="1" type="ORF">OQZ29_03705</name>
</gene>
<evidence type="ECO:0000313" key="2">
    <source>
        <dbReference type="Proteomes" id="UP001142592"/>
    </source>
</evidence>
<dbReference type="AlphaFoldDB" id="A0A9X3I8U4"/>
<evidence type="ECO:0000313" key="1">
    <source>
        <dbReference type="EMBL" id="MCX3263833.1"/>
    </source>
</evidence>